<feature type="region of interest" description="Disordered" evidence="1">
    <location>
        <begin position="210"/>
        <end position="231"/>
    </location>
</feature>
<dbReference type="Proteomes" id="UP001228690">
    <property type="component" value="Chromosome"/>
</dbReference>
<protein>
    <submittedName>
        <fullName evidence="2">Uncharacterized protein</fullName>
    </submittedName>
</protein>
<name>A0ABY8MKC2_9SPIO</name>
<proteinExistence type="predicted"/>
<sequence length="598" mass="66991">MLDSSGYHQEQKRHLHAEQQEQQRKDWLLQQELGTIQNLYGAGAVEEQLQFALAGHAMACGIPFVLTLAENRNLLDIPLFRYLQTRKPKPIHVISPAGLHKTIMAGRSYAEVSGIESPELLWLRIPELPATGTQNRQKFMENLEYFEQWYSILLQNRLPAPGLGPRRGQGSNSGPEGPCLLGLSISDTLLQNAHEIPLLQRLLSSFPLQLSSGSSPDSAHGTAGGDTSAPSALIPYRHLQAQMLDKKASAPEAFLNPEAGAIRAICRHPSEQQLTELLKQLQLLGKLSSAKTESPAESQSLRQMAELMPTELRQHRNHRKAVIGPYGWQILLKFCGKLACPTPDPDKDEEENKNTEDQESDRQNLWNGWGLLLGLCSGCSDFEAIYLAAPKKWQTLLQQYSQLLTLRSPGSEAGLSSTSKTQPSKIQQTFHQFSPVINARFRYISRKQLCQIPDEQRGSISIYDGDGNASGPYSCKRISDTIFQISNPYLGYQVTQYRLSGRSCELDIANNSKMADDSSAEKIAPPVGNDGDQDHKSQKKREIRDTWQKLSREFPLSEELSVYFMQNFCYPLPQKLELLLKHLHTQLEQREKTSPGPS</sequence>
<dbReference type="EMBL" id="CP123443">
    <property type="protein sequence ID" value="WGK70256.1"/>
    <property type="molecule type" value="Genomic_DNA"/>
</dbReference>
<organism evidence="2 3">
    <name type="scientific">Candidatus Haliotispira prima</name>
    <dbReference type="NCBI Taxonomy" id="3034016"/>
    <lineage>
        <taxon>Bacteria</taxon>
        <taxon>Pseudomonadati</taxon>
        <taxon>Spirochaetota</taxon>
        <taxon>Spirochaetia</taxon>
        <taxon>Spirochaetales</taxon>
        <taxon>Spirochaetaceae</taxon>
        <taxon>Candidatus Haliotispira</taxon>
    </lineage>
</organism>
<evidence type="ECO:0000313" key="3">
    <source>
        <dbReference type="Proteomes" id="UP001228690"/>
    </source>
</evidence>
<feature type="region of interest" description="Disordered" evidence="1">
    <location>
        <begin position="515"/>
        <end position="543"/>
    </location>
</feature>
<feature type="compositionally biased region" description="Basic and acidic residues" evidence="1">
    <location>
        <begin position="532"/>
        <end position="543"/>
    </location>
</feature>
<reference evidence="2 3" key="1">
    <citation type="submission" date="2023-04" db="EMBL/GenBank/DDBJ databases">
        <title>Spirochaete genome identified in red abalone sample constitutes a novel genus.</title>
        <authorList>
            <person name="Sharma S.P."/>
            <person name="Purcell C.M."/>
            <person name="Hyde J.R."/>
            <person name="Severin A.J."/>
        </authorList>
    </citation>
    <scope>NUCLEOTIDE SEQUENCE [LARGE SCALE GENOMIC DNA]</scope>
    <source>
        <strain evidence="2 3">SP-2023</strain>
    </source>
</reference>
<evidence type="ECO:0000256" key="1">
    <source>
        <dbReference type="SAM" id="MobiDB-lite"/>
    </source>
</evidence>
<accession>A0ABY8MKC2</accession>
<evidence type="ECO:0000313" key="2">
    <source>
        <dbReference type="EMBL" id="WGK70256.1"/>
    </source>
</evidence>
<keyword evidence="3" id="KW-1185">Reference proteome</keyword>
<dbReference type="RefSeq" id="WP_326928465.1">
    <property type="nucleotide sequence ID" value="NZ_CP123443.1"/>
</dbReference>
<gene>
    <name evidence="2" type="ORF">P0082_05195</name>
</gene>